<dbReference type="EMBL" id="FUYZ01000008">
    <property type="protein sequence ID" value="SKB99805.1"/>
    <property type="molecule type" value="Genomic_DNA"/>
</dbReference>
<dbReference type="Proteomes" id="UP000191112">
    <property type="component" value="Unassembled WGS sequence"/>
</dbReference>
<evidence type="ECO:0000313" key="1">
    <source>
        <dbReference type="EMBL" id="SKB99805.1"/>
    </source>
</evidence>
<dbReference type="OrthoDB" id="1454428at2"/>
<dbReference type="Gene3D" id="1.10.10.10">
    <property type="entry name" value="Winged helix-like DNA-binding domain superfamily/Winged helix DNA-binding domain"/>
    <property type="match status" value="1"/>
</dbReference>
<reference evidence="1 2" key="1">
    <citation type="submission" date="2017-02" db="EMBL/GenBank/DDBJ databases">
        <authorList>
            <person name="Peterson S.W."/>
        </authorList>
    </citation>
    <scope>NUCLEOTIDE SEQUENCE [LARGE SCALE GENOMIC DNA]</scope>
    <source>
        <strain evidence="1 2">DSM 22323</strain>
    </source>
</reference>
<dbReference type="InterPro" id="IPR036388">
    <property type="entry name" value="WH-like_DNA-bd_sf"/>
</dbReference>
<accession>A0A1T5FUG2</accession>
<keyword evidence="2" id="KW-1185">Reference proteome</keyword>
<gene>
    <name evidence="1" type="ORF">SAMN05660477_02294</name>
</gene>
<dbReference type="RefSeq" id="WP_079667500.1">
    <property type="nucleotide sequence ID" value="NZ_FUYZ01000008.1"/>
</dbReference>
<dbReference type="AlphaFoldDB" id="A0A1T5FUG2"/>
<protein>
    <submittedName>
        <fullName evidence="1">Uncharacterized protein</fullName>
    </submittedName>
</protein>
<dbReference type="STRING" id="619805.SAMN05660477_02294"/>
<organism evidence="1 2">
    <name type="scientific">Soonwooa buanensis</name>
    <dbReference type="NCBI Taxonomy" id="619805"/>
    <lineage>
        <taxon>Bacteria</taxon>
        <taxon>Pseudomonadati</taxon>
        <taxon>Bacteroidota</taxon>
        <taxon>Flavobacteriia</taxon>
        <taxon>Flavobacteriales</taxon>
        <taxon>Weeksellaceae</taxon>
        <taxon>Chryseobacterium group</taxon>
        <taxon>Soonwooa</taxon>
    </lineage>
</organism>
<proteinExistence type="predicted"/>
<name>A0A1T5FUG2_9FLAO</name>
<evidence type="ECO:0000313" key="2">
    <source>
        <dbReference type="Proteomes" id="UP000191112"/>
    </source>
</evidence>
<sequence length="203" mass="23915">MDNEKSLQNLTFAEPFDNIRHLLQTNYVTHEDLSKLNQREKQLLVFEVSQRLDELARVDRQQYINEAKKYENVLEEKSRNRNWDANHIRIKNYVEEHLKSYDRLPSITEMASEIGLSRQTISKHLAEFEMGDYMKEEMQMFNLMFSDLMATLYNTAKDGDVSAIKLYAEILEKRNVGSNTVNIKNQQINVMLKELFAKNLSNS</sequence>